<sequence>MAQQGEVTVHWSANTASAPANPCTPAARMVLTPAQLMSGGSLHMAVQGYMGGFVAISFAKSPGTMFPGDTVLGWADATGTSSFIGTFHVTDRSLDDSNRLTGAADWAYDKGVSQEGSITTICFSRMLLEPRAFASADLRPTVMMSTDPTTNTTTGATTAQPLGLNWAVASWDELREHYARNRGGFYLDLTAGAAAQAADNTWSQQRRGWVIAHGVLMTVAWVFFLPLGPLFPAHRWLLRGATAPPQWYRGGGKQLWFLGHVSCQWVGFALLVAGYGIGHSKHVHERGRTQSSLIPPGGAAKAHNPLGNAVMIIAFVQVLLAHATRPAPDSGLRRRVWEYGHRIVGRCVIALAWAQVLIGAHVAAGEGIGRFWQWAGPMIGGMATMVLADLSLRVVGWRQREPATSLEALSAATDVGTDKQHYVEMGKGGDNMGASEATPAQAGHGKGGRLGEPLVGAGGAGNGGSSTAVAEALVRSRPSMAAASVASVAEA</sequence>
<dbReference type="FunCoup" id="A0A2K3CYR1">
    <property type="interactions" value="149"/>
</dbReference>
<feature type="compositionally biased region" description="Gly residues" evidence="7">
    <location>
        <begin position="444"/>
        <end position="464"/>
    </location>
</feature>
<dbReference type="PANTHER" id="PTHR23130">
    <property type="entry name" value="CYTOCHROME B561 AND DOMON DOMAIN-CONTAINING PROTEIN"/>
    <property type="match status" value="1"/>
</dbReference>
<dbReference type="STRING" id="3055.A0A2K3CYR1"/>
<dbReference type="RefSeq" id="XP_042917088.1">
    <property type="nucleotide sequence ID" value="XM_043070415.1"/>
</dbReference>
<evidence type="ECO:0000256" key="8">
    <source>
        <dbReference type="SAM" id="Phobius"/>
    </source>
</evidence>
<keyword evidence="4" id="KW-0249">Electron transport</keyword>
<dbReference type="InterPro" id="IPR045266">
    <property type="entry name" value="DOH_DOMON"/>
</dbReference>
<evidence type="ECO:0000313" key="11">
    <source>
        <dbReference type="Proteomes" id="UP000006906"/>
    </source>
</evidence>
<evidence type="ECO:0000256" key="4">
    <source>
        <dbReference type="ARBA" id="ARBA00022982"/>
    </source>
</evidence>
<name>A0A2K3CYR1_CHLRE</name>
<dbReference type="CDD" id="cd08760">
    <property type="entry name" value="Cyt_b561_FRRS1_like"/>
    <property type="match status" value="1"/>
</dbReference>
<reference evidence="10 11" key="1">
    <citation type="journal article" date="2007" name="Science">
        <title>The Chlamydomonas genome reveals the evolution of key animal and plant functions.</title>
        <authorList>
            <person name="Merchant S.S."/>
            <person name="Prochnik S.E."/>
            <person name="Vallon O."/>
            <person name="Harris E.H."/>
            <person name="Karpowicz S.J."/>
            <person name="Witman G.B."/>
            <person name="Terry A."/>
            <person name="Salamov A."/>
            <person name="Fritz-Laylin L.K."/>
            <person name="Marechal-Drouard L."/>
            <person name="Marshall W.F."/>
            <person name="Qu L.H."/>
            <person name="Nelson D.R."/>
            <person name="Sanderfoot A.A."/>
            <person name="Spalding M.H."/>
            <person name="Kapitonov V.V."/>
            <person name="Ren Q."/>
            <person name="Ferris P."/>
            <person name="Lindquist E."/>
            <person name="Shapiro H."/>
            <person name="Lucas S.M."/>
            <person name="Grimwood J."/>
            <person name="Schmutz J."/>
            <person name="Cardol P."/>
            <person name="Cerutti H."/>
            <person name="Chanfreau G."/>
            <person name="Chen C.L."/>
            <person name="Cognat V."/>
            <person name="Croft M.T."/>
            <person name="Dent R."/>
            <person name="Dutcher S."/>
            <person name="Fernandez E."/>
            <person name="Fukuzawa H."/>
            <person name="Gonzalez-Ballester D."/>
            <person name="Gonzalez-Halphen D."/>
            <person name="Hallmann A."/>
            <person name="Hanikenne M."/>
            <person name="Hippler M."/>
            <person name="Inwood W."/>
            <person name="Jabbari K."/>
            <person name="Kalanon M."/>
            <person name="Kuras R."/>
            <person name="Lefebvre P.A."/>
            <person name="Lemaire S.D."/>
            <person name="Lobanov A.V."/>
            <person name="Lohr M."/>
            <person name="Manuell A."/>
            <person name="Meier I."/>
            <person name="Mets L."/>
            <person name="Mittag M."/>
            <person name="Mittelmeier T."/>
            <person name="Moroney J.V."/>
            <person name="Moseley J."/>
            <person name="Napoli C."/>
            <person name="Nedelcu A.M."/>
            <person name="Niyogi K."/>
            <person name="Novoselov S.V."/>
            <person name="Paulsen I.T."/>
            <person name="Pazour G."/>
            <person name="Purton S."/>
            <person name="Ral J.P."/>
            <person name="Riano-Pachon D.M."/>
            <person name="Riekhof W."/>
            <person name="Rymarquis L."/>
            <person name="Schroda M."/>
            <person name="Stern D."/>
            <person name="Umen J."/>
            <person name="Willows R."/>
            <person name="Wilson N."/>
            <person name="Zimmer S.L."/>
            <person name="Allmer J."/>
            <person name="Balk J."/>
            <person name="Bisova K."/>
            <person name="Chen C.J."/>
            <person name="Elias M."/>
            <person name="Gendler K."/>
            <person name="Hauser C."/>
            <person name="Lamb M.R."/>
            <person name="Ledford H."/>
            <person name="Long J.C."/>
            <person name="Minagawa J."/>
            <person name="Page M.D."/>
            <person name="Pan J."/>
            <person name="Pootakham W."/>
            <person name="Roje S."/>
            <person name="Rose A."/>
            <person name="Stahlberg E."/>
            <person name="Terauchi A.M."/>
            <person name="Yang P."/>
            <person name="Ball S."/>
            <person name="Bowler C."/>
            <person name="Dieckmann C.L."/>
            <person name="Gladyshev V.N."/>
            <person name="Green P."/>
            <person name="Jorgensen R."/>
            <person name="Mayfield S."/>
            <person name="Mueller-Roeber B."/>
            <person name="Rajamani S."/>
            <person name="Sayre R.T."/>
            <person name="Brokstein P."/>
            <person name="Dubchak I."/>
            <person name="Goodstein D."/>
            <person name="Hornick L."/>
            <person name="Huang Y.W."/>
            <person name="Jhaveri J."/>
            <person name="Luo Y."/>
            <person name="Martinez D."/>
            <person name="Ngau W.C."/>
            <person name="Otillar B."/>
            <person name="Poliakov A."/>
            <person name="Porter A."/>
            <person name="Szajkowski L."/>
            <person name="Werner G."/>
            <person name="Zhou K."/>
            <person name="Grigoriev I.V."/>
            <person name="Rokhsar D.S."/>
            <person name="Grossman A.R."/>
        </authorList>
    </citation>
    <scope>NUCLEOTIDE SEQUENCE [LARGE SCALE GENOMIC DNA]</scope>
    <source>
        <strain evidence="11">CC-503</strain>
    </source>
</reference>
<feature type="domain" description="Cytochrome b561" evidence="9">
    <location>
        <begin position="178"/>
        <end position="399"/>
    </location>
</feature>
<dbReference type="Gramene" id="PNW73427">
    <property type="protein sequence ID" value="PNW73427"/>
    <property type="gene ID" value="CHLRE_14g631550v5"/>
</dbReference>
<evidence type="ECO:0000256" key="7">
    <source>
        <dbReference type="SAM" id="MobiDB-lite"/>
    </source>
</evidence>
<evidence type="ECO:0000313" key="10">
    <source>
        <dbReference type="EMBL" id="PNW73427.1"/>
    </source>
</evidence>
<evidence type="ECO:0000256" key="6">
    <source>
        <dbReference type="ARBA" id="ARBA00023136"/>
    </source>
</evidence>
<evidence type="ECO:0000256" key="1">
    <source>
        <dbReference type="ARBA" id="ARBA00004370"/>
    </source>
</evidence>
<dbReference type="KEGG" id="cre:CHLRE_14g631550v5"/>
<feature type="transmembrane region" description="Helical" evidence="8">
    <location>
        <begin position="210"/>
        <end position="231"/>
    </location>
</feature>
<dbReference type="ExpressionAtlas" id="A0A2K3CYR1">
    <property type="expression patterns" value="baseline and differential"/>
</dbReference>
<feature type="transmembrane region" description="Helical" evidence="8">
    <location>
        <begin position="343"/>
        <end position="365"/>
    </location>
</feature>
<gene>
    <name evidence="10" type="ORF">CHLRE_14g631550v5</name>
</gene>
<dbReference type="GO" id="GO:0016020">
    <property type="term" value="C:membrane"/>
    <property type="evidence" value="ECO:0007669"/>
    <property type="project" value="UniProtKB-SubCell"/>
</dbReference>
<comment type="subcellular location">
    <subcellularLocation>
        <location evidence="1">Membrane</location>
    </subcellularLocation>
</comment>
<protein>
    <recommendedName>
        <fullName evidence="9">Cytochrome b561 domain-containing protein</fullName>
    </recommendedName>
</protein>
<evidence type="ECO:0000256" key="3">
    <source>
        <dbReference type="ARBA" id="ARBA00022692"/>
    </source>
</evidence>
<dbReference type="AlphaFoldDB" id="A0A2K3CYR1"/>
<dbReference type="PANTHER" id="PTHR23130:SF171">
    <property type="entry name" value="OS01G0895300 PROTEIN"/>
    <property type="match status" value="1"/>
</dbReference>
<dbReference type="Gene3D" id="1.20.120.1770">
    <property type="match status" value="1"/>
</dbReference>
<organism evidence="10 11">
    <name type="scientific">Chlamydomonas reinhardtii</name>
    <name type="common">Chlamydomonas smithii</name>
    <dbReference type="NCBI Taxonomy" id="3055"/>
    <lineage>
        <taxon>Eukaryota</taxon>
        <taxon>Viridiplantae</taxon>
        <taxon>Chlorophyta</taxon>
        <taxon>core chlorophytes</taxon>
        <taxon>Chlorophyceae</taxon>
        <taxon>CS clade</taxon>
        <taxon>Chlamydomonadales</taxon>
        <taxon>Chlamydomonadaceae</taxon>
        <taxon>Chlamydomonas</taxon>
    </lineage>
</organism>
<feature type="region of interest" description="Disordered" evidence="7">
    <location>
        <begin position="429"/>
        <end position="466"/>
    </location>
</feature>
<dbReference type="GeneID" id="5718240"/>
<dbReference type="CDD" id="cd09631">
    <property type="entry name" value="DOMON_DOH"/>
    <property type="match status" value="1"/>
</dbReference>
<accession>A0A2K3CYR1</accession>
<evidence type="ECO:0000256" key="5">
    <source>
        <dbReference type="ARBA" id="ARBA00022989"/>
    </source>
</evidence>
<dbReference type="InterPro" id="IPR006593">
    <property type="entry name" value="Cyt_b561/ferric_Rdtase_TM"/>
</dbReference>
<evidence type="ECO:0000259" key="9">
    <source>
        <dbReference type="PROSITE" id="PS50939"/>
    </source>
</evidence>
<dbReference type="PROSITE" id="PS50939">
    <property type="entry name" value="CYTOCHROME_B561"/>
    <property type="match status" value="1"/>
</dbReference>
<keyword evidence="6 8" id="KW-0472">Membrane</keyword>
<feature type="transmembrane region" description="Helical" evidence="8">
    <location>
        <begin position="371"/>
        <end position="392"/>
    </location>
</feature>
<evidence type="ECO:0000256" key="2">
    <source>
        <dbReference type="ARBA" id="ARBA00022448"/>
    </source>
</evidence>
<dbReference type="Proteomes" id="UP000006906">
    <property type="component" value="Chromosome 14"/>
</dbReference>
<dbReference type="PaxDb" id="3055-EDP03675"/>
<proteinExistence type="predicted"/>
<dbReference type="SMART" id="SM00665">
    <property type="entry name" value="B561"/>
    <property type="match status" value="1"/>
</dbReference>
<keyword evidence="11" id="KW-1185">Reference proteome</keyword>
<dbReference type="InParanoid" id="A0A2K3CYR1"/>
<keyword evidence="3 8" id="KW-0812">Transmembrane</keyword>
<keyword evidence="2" id="KW-0813">Transport</keyword>
<keyword evidence="5 8" id="KW-1133">Transmembrane helix</keyword>
<dbReference type="OrthoDB" id="19261at2759"/>
<feature type="transmembrane region" description="Helical" evidence="8">
    <location>
        <begin position="255"/>
        <end position="278"/>
    </location>
</feature>
<dbReference type="EMBL" id="CM008975">
    <property type="protein sequence ID" value="PNW73427.1"/>
    <property type="molecule type" value="Genomic_DNA"/>
</dbReference>